<protein>
    <submittedName>
        <fullName evidence="6">Glycosyltransferase</fullName>
        <ecNumber evidence="6">2.4.-.-</ecNumber>
    </submittedName>
</protein>
<dbReference type="EC" id="2.4.-.-" evidence="6"/>
<dbReference type="RefSeq" id="WP_406721647.1">
    <property type="nucleotide sequence ID" value="NZ_CP135443.1"/>
</dbReference>
<dbReference type="GO" id="GO:0016757">
    <property type="term" value="F:glycosyltransferase activity"/>
    <property type="evidence" value="ECO:0007669"/>
    <property type="project" value="UniProtKB-KW"/>
</dbReference>
<keyword evidence="7" id="KW-1185">Reference proteome</keyword>
<evidence type="ECO:0000259" key="4">
    <source>
        <dbReference type="Pfam" id="PF00535"/>
    </source>
</evidence>
<dbReference type="InterPro" id="IPR001173">
    <property type="entry name" value="Glyco_trans_2-like"/>
</dbReference>
<keyword evidence="3 6" id="KW-0808">Transferase</keyword>
<dbReference type="SUPFAM" id="SSF53448">
    <property type="entry name" value="Nucleotide-diphospho-sugar transferases"/>
    <property type="match status" value="1"/>
</dbReference>
<dbReference type="Gene3D" id="3.40.50.2000">
    <property type="entry name" value="Glycogen Phosphorylase B"/>
    <property type="match status" value="2"/>
</dbReference>
<organism evidence="6 7">
    <name type="scientific">Thioclava litoralis</name>
    <dbReference type="NCBI Taxonomy" id="3076557"/>
    <lineage>
        <taxon>Bacteria</taxon>
        <taxon>Pseudomonadati</taxon>
        <taxon>Pseudomonadota</taxon>
        <taxon>Alphaproteobacteria</taxon>
        <taxon>Rhodobacterales</taxon>
        <taxon>Paracoccaceae</taxon>
        <taxon>Thioclava</taxon>
    </lineage>
</organism>
<dbReference type="Pfam" id="PF13692">
    <property type="entry name" value="Glyco_trans_1_4"/>
    <property type="match status" value="1"/>
</dbReference>
<dbReference type="EMBL" id="CP135443">
    <property type="protein sequence ID" value="WRY35046.1"/>
    <property type="molecule type" value="Genomic_DNA"/>
</dbReference>
<evidence type="ECO:0000313" key="7">
    <source>
        <dbReference type="Proteomes" id="UP001623290"/>
    </source>
</evidence>
<reference evidence="6 7" key="1">
    <citation type="submission" date="2023-09" db="EMBL/GenBank/DDBJ databases">
        <title>Thioclava shenzhenensis sp. nov., a multidrug resistant bacteria-antagonizing species isolated from coastal seawater.</title>
        <authorList>
            <person name="Long M."/>
        </authorList>
    </citation>
    <scope>NUCLEOTIDE SEQUENCE [LARGE SCALE GENOMIC DNA]</scope>
    <source>
        <strain evidence="6 7">FTW29</strain>
    </source>
</reference>
<dbReference type="Proteomes" id="UP001623290">
    <property type="component" value="Chromosome"/>
</dbReference>
<feature type="domain" description="Glycosyltransferase 2-like" evidence="4">
    <location>
        <begin position="251"/>
        <end position="424"/>
    </location>
</feature>
<evidence type="ECO:0000256" key="3">
    <source>
        <dbReference type="ARBA" id="ARBA00022679"/>
    </source>
</evidence>
<evidence type="ECO:0000313" key="6">
    <source>
        <dbReference type="EMBL" id="WRY35046.1"/>
    </source>
</evidence>
<dbReference type="SUPFAM" id="SSF53756">
    <property type="entry name" value="UDP-Glycosyltransferase/glycogen phosphorylase"/>
    <property type="match status" value="2"/>
</dbReference>
<evidence type="ECO:0000259" key="5">
    <source>
        <dbReference type="Pfam" id="PF13439"/>
    </source>
</evidence>
<sequence length="1282" mass="142180">MGRATTVLGNVDLAVDGQIVGWVKFEDSSVPLSVDVLVDGVPVGMSILANLSRKDVAEAGHGDGCFGFECVWASAPEKRGSSVVSIIRSSDHLELISSQIVREFVEPVFEKTSDIANVEVSHSLPVPMPIPANWKGRVERVENGVVRGWVVNLEDVAKISSVEVLIDGVFFCHATNNCPRQDLFKAGMSAGKGGIELKLPLNRLEVGAHILAIKLPSGETVSKEFHVKDDARKRSCVPSLSELIRPEDVAVIVPVYNAFDDVKVCIERLANYSPPELEIVFINDCSPDARISGLLETATVNRNMHVLHNHTNQGFTRTINRGIDAIGSKHAIFLNSDARVTPGWLDGILRAASSRPKVATVTPMSDRAGAFSAPNIGNENDLPVGISEIEFARAFRRRSLAIYPRVPTGNGFCMFVNRECMDEIGKLDADAFPRGYGEENEFCMRAGRAGWTNLVDDCTYVFHDRNKSFGSEKTGLITAGRAVVDERYPEYSQAIKIFSSGADLQLARFRARQAYRDCDYYPNLQDRILFVVATQSGGTPQTNLDLMQNLSDGFDSWLLRCSGKELFLSRLCNGSLELVEHCVLEEAIEPISHTSAEYDYIVSSWLQKYDFSIVHIRHLAWHSLSLPTLAKKSGCDVVYSFHDFYSLCPTVKLLNDRGEYCPDGVDKSDASASQELWPQNSMPSLSPGWLEFWRRRFEKSLLACDAFVTTSDSARATILRQMPAINSDRFFVIPHGRDFASFKNIAMPVEHGKPLRILVPGNISVAKGLNFIRDILSEDKLGLIEFHVLGKIDDSVGISHPRLILHGGYQREEFAAKAAKIGAHCGAIFSIWDETYCHTLTELWSVGLPAFVLNFENVAKRVSESGCGWVINHNDVSRAVDNIVKIGFDTAEQTKAGASLRRWQTGRGLGQSTRLMAAKYLNVYRQARGLSVAPLIAVVSPADKNLSKANASTEIRMWERTRKSIDREVIYVRMSPSALLANIADGEIDGAIIQRDVMPASLIDRFISVCADKRFNYIMELDDDLLSVPDDKDPTGKYGAYAPFLEKMLRHAALVTVSTKLLQEKIAHLNHKVTIVPNLLSNKLWAGSVVKGVKSAYRILYMGTKTHDQDLRFVLPIIESLRAELGEIKLSLIGITSDTGLPPWVDVIEIPNDAKSYSSFVPFLKENVEGIDIAIAPLMNTEFNRGKSWLKLLDYAALGLPVIASDVPSYSEFLKGQHVDGLYLVNNKATEWVKVLRRLLSERDMLTAQGDSLRKWVFNHHMLDGTLSDYDCLVKRGIVYSE</sequence>
<comment type="similarity">
    <text evidence="1">Belongs to the glycosyltransferase 2 family.</text>
</comment>
<dbReference type="InterPro" id="IPR028098">
    <property type="entry name" value="Glyco_trans_4-like_N"/>
</dbReference>
<dbReference type="PANTHER" id="PTHR43179:SF12">
    <property type="entry name" value="GALACTOFURANOSYLTRANSFERASE GLFT2"/>
    <property type="match status" value="1"/>
</dbReference>
<dbReference type="Pfam" id="PF00535">
    <property type="entry name" value="Glycos_transf_2"/>
    <property type="match status" value="1"/>
</dbReference>
<dbReference type="PANTHER" id="PTHR43179">
    <property type="entry name" value="RHAMNOSYLTRANSFERASE WBBL"/>
    <property type="match status" value="1"/>
</dbReference>
<evidence type="ECO:0000256" key="2">
    <source>
        <dbReference type="ARBA" id="ARBA00022676"/>
    </source>
</evidence>
<proteinExistence type="inferred from homology"/>
<keyword evidence="2 6" id="KW-0328">Glycosyltransferase</keyword>
<feature type="domain" description="Glycosyltransferase subfamily 4-like N-terminal" evidence="5">
    <location>
        <begin position="603"/>
        <end position="738"/>
    </location>
</feature>
<gene>
    <name evidence="6" type="ORF">RPE78_09715</name>
</gene>
<dbReference type="Gene3D" id="3.90.550.10">
    <property type="entry name" value="Spore Coat Polysaccharide Biosynthesis Protein SpsA, Chain A"/>
    <property type="match status" value="1"/>
</dbReference>
<evidence type="ECO:0000256" key="1">
    <source>
        <dbReference type="ARBA" id="ARBA00006739"/>
    </source>
</evidence>
<dbReference type="InterPro" id="IPR029044">
    <property type="entry name" value="Nucleotide-diphossugar_trans"/>
</dbReference>
<dbReference type="Pfam" id="PF13439">
    <property type="entry name" value="Glyco_transf_4"/>
    <property type="match status" value="1"/>
</dbReference>
<name>A0ABZ1E1U8_9RHOB</name>
<accession>A0ABZ1E1U8</accession>